<keyword evidence="3" id="KW-0186">Copper</keyword>
<evidence type="ECO:0000259" key="4">
    <source>
        <dbReference type="Pfam" id="PF07731"/>
    </source>
</evidence>
<sequence>MDFQRTQWFKSAIYTWQKLLLFLFALLLYFKGFSETLHSESRTFELTIEDTIITLVKDQKFHTFAFNGQVPGPLIHVKYGDDLTIKVTNLTTLPHTIHWHGILQTGTWQMDGVPNTTQPEIKPGDTFTYHFKALPAGTYWYHCHVNVNEHVSMRGMWGPLIVDPPKPNQLEKKVTKDFILMLSSWPSHWARKPGYGGIPGDVEDYFTINGKSYPETQPIRVKKGDFIRFRIFATSDTVHSLHIHGHVFLIGCKDGHFLPNPIEADTVLISPGERYDLFMYADNPGRWMVHDHVDVHTTNGGNPMGGIMTVIEYDEVEKTDSWYEWKDKKFIPDFFYEESIKKPYGLFINPAFKGEPAPQ</sequence>
<dbReference type="RefSeq" id="WP_009058886.1">
    <property type="nucleotide sequence ID" value="NZ_JAHXRZ010000002.1"/>
</dbReference>
<proteinExistence type="predicted"/>
<keyword evidence="7" id="KW-1185">Reference proteome</keyword>
<evidence type="ECO:0000256" key="3">
    <source>
        <dbReference type="ARBA" id="ARBA00023008"/>
    </source>
</evidence>
<dbReference type="Proteomes" id="UP001161497">
    <property type="component" value="Chromosome"/>
</dbReference>
<gene>
    <name evidence="6" type="primary">sufI</name>
    <name evidence="6" type="ORF">MFUM_1123</name>
</gene>
<dbReference type="InterPro" id="IPR045087">
    <property type="entry name" value="Cu-oxidase_fam"/>
</dbReference>
<feature type="domain" description="Plastocyanin-like" evidence="5">
    <location>
        <begin position="56"/>
        <end position="166"/>
    </location>
</feature>
<evidence type="ECO:0000313" key="6">
    <source>
        <dbReference type="EMBL" id="CAI9085490.1"/>
    </source>
</evidence>
<protein>
    <submittedName>
        <fullName evidence="6">Multicopper oxidase</fullName>
    </submittedName>
</protein>
<feature type="domain" description="Plastocyanin-like" evidence="4">
    <location>
        <begin position="200"/>
        <end position="300"/>
    </location>
</feature>
<dbReference type="CDD" id="cd04202">
    <property type="entry name" value="CuRO_D2_2dMcoN_like"/>
    <property type="match status" value="1"/>
</dbReference>
<dbReference type="CDD" id="cd13859">
    <property type="entry name" value="CuRO_D1_2dMcoN_like"/>
    <property type="match status" value="1"/>
</dbReference>
<evidence type="ECO:0000259" key="5">
    <source>
        <dbReference type="Pfam" id="PF07732"/>
    </source>
</evidence>
<evidence type="ECO:0000256" key="2">
    <source>
        <dbReference type="ARBA" id="ARBA00023002"/>
    </source>
</evidence>
<organism evidence="6 7">
    <name type="scientific">Candidatus Methylacidiphilum fumarolicum</name>
    <dbReference type="NCBI Taxonomy" id="591154"/>
    <lineage>
        <taxon>Bacteria</taxon>
        <taxon>Pseudomonadati</taxon>
        <taxon>Verrucomicrobiota</taxon>
        <taxon>Methylacidiphilae</taxon>
        <taxon>Methylacidiphilales</taxon>
        <taxon>Methylacidiphilaceae</taxon>
        <taxon>Methylacidiphilum (ex Ratnadevi et al. 2023)</taxon>
    </lineage>
</organism>
<accession>A0ABN8XFV1</accession>
<dbReference type="PANTHER" id="PTHR11709">
    <property type="entry name" value="MULTI-COPPER OXIDASE"/>
    <property type="match status" value="1"/>
</dbReference>
<reference evidence="6" key="1">
    <citation type="submission" date="2023-03" db="EMBL/GenBank/DDBJ databases">
        <authorList>
            <person name="Cremers G."/>
            <person name="Picone N."/>
        </authorList>
    </citation>
    <scope>NUCLEOTIDE SEQUENCE</scope>
    <source>
        <strain evidence="6">Sample_alias</strain>
    </source>
</reference>
<dbReference type="Pfam" id="PF07731">
    <property type="entry name" value="Cu-oxidase_2"/>
    <property type="match status" value="1"/>
</dbReference>
<dbReference type="EMBL" id="OX458932">
    <property type="protein sequence ID" value="CAI9085490.1"/>
    <property type="molecule type" value="Genomic_DNA"/>
</dbReference>
<keyword evidence="1" id="KW-0479">Metal-binding</keyword>
<dbReference type="InterPro" id="IPR011706">
    <property type="entry name" value="Cu-oxidase_C"/>
</dbReference>
<dbReference type="Gene3D" id="2.60.40.420">
    <property type="entry name" value="Cupredoxins - blue copper proteins"/>
    <property type="match status" value="2"/>
</dbReference>
<evidence type="ECO:0000313" key="7">
    <source>
        <dbReference type="Proteomes" id="UP001161497"/>
    </source>
</evidence>
<dbReference type="Pfam" id="PF07732">
    <property type="entry name" value="Cu-oxidase_3"/>
    <property type="match status" value="1"/>
</dbReference>
<name>A0ABN8XFV1_9BACT</name>
<dbReference type="InterPro" id="IPR011707">
    <property type="entry name" value="Cu-oxidase-like_N"/>
</dbReference>
<dbReference type="InterPro" id="IPR008972">
    <property type="entry name" value="Cupredoxin"/>
</dbReference>
<dbReference type="SUPFAM" id="SSF49503">
    <property type="entry name" value="Cupredoxins"/>
    <property type="match status" value="2"/>
</dbReference>
<dbReference type="PANTHER" id="PTHR11709:SF394">
    <property type="entry name" value="FI03373P-RELATED"/>
    <property type="match status" value="1"/>
</dbReference>
<evidence type="ECO:0000256" key="1">
    <source>
        <dbReference type="ARBA" id="ARBA00022723"/>
    </source>
</evidence>
<keyword evidence="2" id="KW-0560">Oxidoreductase</keyword>